<dbReference type="PANTHER" id="PTHR10027:SF10">
    <property type="entry name" value="SLOWPOKE 2, ISOFORM D"/>
    <property type="match status" value="1"/>
</dbReference>
<name>A0A0P4WAU6_SCYOL</name>
<keyword evidence="2" id="KW-0813">Transport</keyword>
<keyword evidence="10" id="KW-0407">Ion channel</keyword>
<dbReference type="AlphaFoldDB" id="A0A0P4WAU6"/>
<evidence type="ECO:0000259" key="12">
    <source>
        <dbReference type="Pfam" id="PF07885"/>
    </source>
</evidence>
<keyword evidence="6" id="KW-0630">Potassium</keyword>
<keyword evidence="4 11" id="KW-0812">Transmembrane</keyword>
<dbReference type="GO" id="GO:0005267">
    <property type="term" value="F:potassium channel activity"/>
    <property type="evidence" value="ECO:0007669"/>
    <property type="project" value="UniProtKB-KW"/>
</dbReference>
<keyword evidence="3" id="KW-0633">Potassium transport</keyword>
<feature type="transmembrane region" description="Helical" evidence="11">
    <location>
        <begin position="93"/>
        <end position="111"/>
    </location>
</feature>
<accession>A0A0P4WAU6</accession>
<dbReference type="GO" id="GO:0016020">
    <property type="term" value="C:membrane"/>
    <property type="evidence" value="ECO:0007669"/>
    <property type="project" value="UniProtKB-SubCell"/>
</dbReference>
<evidence type="ECO:0000256" key="11">
    <source>
        <dbReference type="SAM" id="Phobius"/>
    </source>
</evidence>
<evidence type="ECO:0000256" key="6">
    <source>
        <dbReference type="ARBA" id="ARBA00022958"/>
    </source>
</evidence>
<feature type="transmembrane region" description="Helical" evidence="11">
    <location>
        <begin position="168"/>
        <end position="188"/>
    </location>
</feature>
<keyword evidence="9 11" id="KW-0472">Membrane</keyword>
<evidence type="ECO:0000256" key="7">
    <source>
        <dbReference type="ARBA" id="ARBA00022989"/>
    </source>
</evidence>
<comment type="subcellular location">
    <subcellularLocation>
        <location evidence="1">Membrane</location>
        <topology evidence="1">Multi-pass membrane protein</topology>
    </subcellularLocation>
</comment>
<evidence type="ECO:0000313" key="13">
    <source>
        <dbReference type="EMBL" id="JAI63366.1"/>
    </source>
</evidence>
<evidence type="ECO:0000256" key="8">
    <source>
        <dbReference type="ARBA" id="ARBA00023065"/>
    </source>
</evidence>
<evidence type="ECO:0000256" key="5">
    <source>
        <dbReference type="ARBA" id="ARBA00022826"/>
    </source>
</evidence>
<evidence type="ECO:0000256" key="10">
    <source>
        <dbReference type="ARBA" id="ARBA00023303"/>
    </source>
</evidence>
<dbReference type="Pfam" id="PF07885">
    <property type="entry name" value="Ion_trans_2"/>
    <property type="match status" value="1"/>
</dbReference>
<evidence type="ECO:0000256" key="9">
    <source>
        <dbReference type="ARBA" id="ARBA00023136"/>
    </source>
</evidence>
<dbReference type="SUPFAM" id="SSF81324">
    <property type="entry name" value="Voltage-gated potassium channels"/>
    <property type="match status" value="1"/>
</dbReference>
<dbReference type="InterPro" id="IPR013099">
    <property type="entry name" value="K_chnl_dom"/>
</dbReference>
<organism evidence="13">
    <name type="scientific">Scylla olivacea</name>
    <name type="common">Orange mud crab</name>
    <name type="synonym">Cancer olivacea</name>
    <dbReference type="NCBI Taxonomy" id="85551"/>
    <lineage>
        <taxon>Eukaryota</taxon>
        <taxon>Metazoa</taxon>
        <taxon>Ecdysozoa</taxon>
        <taxon>Arthropoda</taxon>
        <taxon>Crustacea</taxon>
        <taxon>Multicrustacea</taxon>
        <taxon>Malacostraca</taxon>
        <taxon>Eumalacostraca</taxon>
        <taxon>Eucarida</taxon>
        <taxon>Decapoda</taxon>
        <taxon>Pleocyemata</taxon>
        <taxon>Brachyura</taxon>
        <taxon>Eubrachyura</taxon>
        <taxon>Portunoidea</taxon>
        <taxon>Portunidae</taxon>
        <taxon>Portuninae</taxon>
        <taxon>Scylla</taxon>
    </lineage>
</organism>
<evidence type="ECO:0000256" key="1">
    <source>
        <dbReference type="ARBA" id="ARBA00004141"/>
    </source>
</evidence>
<reference evidence="13" key="1">
    <citation type="submission" date="2015-09" db="EMBL/GenBank/DDBJ databases">
        <title>Scylla olivacea transcriptome.</title>
        <authorList>
            <person name="Ikhwanuddin M."/>
        </authorList>
    </citation>
    <scope>NUCLEOTIDE SEQUENCE</scope>
</reference>
<dbReference type="InterPro" id="IPR047871">
    <property type="entry name" value="K_chnl_Slo-like"/>
</dbReference>
<dbReference type="PANTHER" id="PTHR10027">
    <property type="entry name" value="CALCIUM-ACTIVATED POTASSIUM CHANNEL ALPHA CHAIN"/>
    <property type="match status" value="1"/>
</dbReference>
<evidence type="ECO:0000256" key="4">
    <source>
        <dbReference type="ARBA" id="ARBA00022692"/>
    </source>
</evidence>
<sequence length="760" mass="83785">MENVKFCEASPYQVQEAWQIGLLTGLGVYGVLYGLGLILTNVHVLMPISYCCHAHLARLVPAFTLVGAVAFLADAHKERHGLVTCDPWSGLQWVTFLVNLCFMVRLGINFCVTYQPQLMATVVDVWLFTQACFALNKGLNLYAFTFLTLIRFFHPECLMAWSRLNTLVRTGFGVVLATLVVAGALQVAEEHDTLYGTHSTAQGTLQPIRSFWSYEYWTVVTVSTVGYGEITPSTSAGKVVATIAVVAGVVWYVTVAGRMSVAMKEYFREARYPPPESSRPRIIVLSESDPKNLTRLLRAVSRDNGNDVEVIVLTSAELTPCYLQLTGLLPIKVVSCTDLQQDLTNLLPGTDNKRYSNARQHDAVVLFSDHEAENPETEDARMLQLLVQARACVPGRRFIVQVLLSCSRRAVQQTPCWSARDVVVCMEELTVDLLAQAVVCSAAGPVMSSLLKAPAACSKEQDQRPMHLRLHQPSNSTSEAEDFVKAALELYRKRGDLLLGWLLPETQDFDLLPDELPLGVQWVVISADDESTQIPLPTILSGMSGNCCGHPEEVDVVVHGAEPGRIALEDALQEFTNVNLFSEVDWRSASTMVMTTAGMAPSYTIEAHCQRIMVKQPVKNASETKRIRFVTDVHPGQGQRAWDERTTCDVVSKSVVVWATAAAILDHTLYRIWRRLAASSAAVSVKVLLDCTYWEAFQELLSDRLLPLAVKSGDGDDCCITNPPAMLRLAPGSLLLCFQITPAVEVPLSSITLSQGARHR</sequence>
<feature type="transmembrane region" description="Helical" evidence="11">
    <location>
        <begin position="142"/>
        <end position="161"/>
    </location>
</feature>
<keyword evidence="8" id="KW-0406">Ion transport</keyword>
<proteinExistence type="predicted"/>
<evidence type="ECO:0000256" key="2">
    <source>
        <dbReference type="ARBA" id="ARBA00022448"/>
    </source>
</evidence>
<protein>
    <recommendedName>
        <fullName evidence="12">Potassium channel domain-containing protein</fullName>
    </recommendedName>
</protein>
<feature type="transmembrane region" description="Helical" evidence="11">
    <location>
        <begin position="20"/>
        <end position="44"/>
    </location>
</feature>
<keyword evidence="7 11" id="KW-1133">Transmembrane helix</keyword>
<keyword evidence="5" id="KW-0631">Potassium channel</keyword>
<dbReference type="Gene3D" id="1.10.287.70">
    <property type="match status" value="1"/>
</dbReference>
<feature type="transmembrane region" description="Helical" evidence="11">
    <location>
        <begin position="56"/>
        <end position="73"/>
    </location>
</feature>
<dbReference type="EMBL" id="GDRN01073588">
    <property type="protein sequence ID" value="JAI63366.1"/>
    <property type="molecule type" value="Transcribed_RNA"/>
</dbReference>
<feature type="domain" description="Potassium channel" evidence="12">
    <location>
        <begin position="209"/>
        <end position="263"/>
    </location>
</feature>
<feature type="transmembrane region" description="Helical" evidence="11">
    <location>
        <begin position="239"/>
        <end position="261"/>
    </location>
</feature>
<evidence type="ECO:0000256" key="3">
    <source>
        <dbReference type="ARBA" id="ARBA00022538"/>
    </source>
</evidence>